<dbReference type="GO" id="GO:0005615">
    <property type="term" value="C:extracellular space"/>
    <property type="evidence" value="ECO:0007669"/>
    <property type="project" value="InterPro"/>
</dbReference>
<evidence type="ECO:0000313" key="5">
    <source>
        <dbReference type="Proteomes" id="UP000009168"/>
    </source>
</evidence>
<organism evidence="4 5">
    <name type="scientific">Tetrahymena thermophila (strain SB210)</name>
    <dbReference type="NCBI Taxonomy" id="312017"/>
    <lineage>
        <taxon>Eukaryota</taxon>
        <taxon>Sar</taxon>
        <taxon>Alveolata</taxon>
        <taxon>Ciliophora</taxon>
        <taxon>Intramacronucleata</taxon>
        <taxon>Oligohymenophorea</taxon>
        <taxon>Hymenostomatida</taxon>
        <taxon>Tetrahymenina</taxon>
        <taxon>Tetrahymenidae</taxon>
        <taxon>Tetrahymena</taxon>
    </lineage>
</organism>
<dbReference type="PANTHER" id="PTHR11461">
    <property type="entry name" value="SERINE PROTEASE INHIBITOR, SERPIN"/>
    <property type="match status" value="1"/>
</dbReference>
<evidence type="ECO:0000313" key="4">
    <source>
        <dbReference type="EMBL" id="EAR97803.1"/>
    </source>
</evidence>
<evidence type="ECO:0000256" key="1">
    <source>
        <dbReference type="ARBA" id="ARBA00009500"/>
    </source>
</evidence>
<dbReference type="GeneID" id="7841912"/>
<dbReference type="AlphaFoldDB" id="Q23MN9"/>
<dbReference type="InParanoid" id="Q23MN9"/>
<dbReference type="HOGENOM" id="CLU_023330_0_2_1"/>
<sequence length="373" mass="42350">MDVKSHPISNFSLNYFKLISEKNNFFFSPASIYLALSLTAAGSAGQTLKEFQNVLNFQNVEEMGKQISSLSEQLQQSSQSFTVSSANRIYTGVSEIVNDYKQFVEKYYKSGFEQVDFSQTEAVRQNINQWVSKQTREKIQELLPKDSINAATRMVLVNAQYLKADWLNKFQSNKTADQYFYLEPNNQQKKVKIKMMSNEGIYGYGKFNDFEYVQLPYQNLNFAMEIFLPSNNIQDLESQLTAEQMQNALKKSQKTNIKLSIPKFKMSGISHKVLEVLKTLGINEALTGNADFSKLCETESLFISDVIHQAVIEVNELGTEAAAATAVIMKNCSLKVNKTPLICCDRPFLFTITHIPTHTILFMGRITDPSKIN</sequence>
<dbReference type="InterPro" id="IPR036186">
    <property type="entry name" value="Serpin_sf"/>
</dbReference>
<dbReference type="Pfam" id="PF00079">
    <property type="entry name" value="Serpin"/>
    <property type="match status" value="1"/>
</dbReference>
<dbReference type="Gene3D" id="3.30.497.10">
    <property type="entry name" value="Antithrombin, subunit I, domain 2"/>
    <property type="match status" value="1"/>
</dbReference>
<dbReference type="InterPro" id="IPR042185">
    <property type="entry name" value="Serpin_sf_2"/>
</dbReference>
<evidence type="ECO:0000256" key="2">
    <source>
        <dbReference type="RuleBase" id="RU000411"/>
    </source>
</evidence>
<reference evidence="5" key="1">
    <citation type="journal article" date="2006" name="PLoS Biol.">
        <title>Macronuclear genome sequence of the ciliate Tetrahymena thermophila, a model eukaryote.</title>
        <authorList>
            <person name="Eisen J.A."/>
            <person name="Coyne R.S."/>
            <person name="Wu M."/>
            <person name="Wu D."/>
            <person name="Thiagarajan M."/>
            <person name="Wortman J.R."/>
            <person name="Badger J.H."/>
            <person name="Ren Q."/>
            <person name="Amedeo P."/>
            <person name="Jones K.M."/>
            <person name="Tallon L.J."/>
            <person name="Delcher A.L."/>
            <person name="Salzberg S.L."/>
            <person name="Silva J.C."/>
            <person name="Haas B.J."/>
            <person name="Majoros W.H."/>
            <person name="Farzad M."/>
            <person name="Carlton J.M."/>
            <person name="Smith R.K. Jr."/>
            <person name="Garg J."/>
            <person name="Pearlman R.E."/>
            <person name="Karrer K.M."/>
            <person name="Sun L."/>
            <person name="Manning G."/>
            <person name="Elde N.C."/>
            <person name="Turkewitz A.P."/>
            <person name="Asai D.J."/>
            <person name="Wilkes D.E."/>
            <person name="Wang Y."/>
            <person name="Cai H."/>
            <person name="Collins K."/>
            <person name="Stewart B.A."/>
            <person name="Lee S.R."/>
            <person name="Wilamowska K."/>
            <person name="Weinberg Z."/>
            <person name="Ruzzo W.L."/>
            <person name="Wloga D."/>
            <person name="Gaertig J."/>
            <person name="Frankel J."/>
            <person name="Tsao C.-C."/>
            <person name="Gorovsky M.A."/>
            <person name="Keeling P.J."/>
            <person name="Waller R.F."/>
            <person name="Patron N.J."/>
            <person name="Cherry J.M."/>
            <person name="Stover N.A."/>
            <person name="Krieger C.J."/>
            <person name="del Toro C."/>
            <person name="Ryder H.F."/>
            <person name="Williamson S.C."/>
            <person name="Barbeau R.A."/>
            <person name="Hamilton E.P."/>
            <person name="Orias E."/>
        </authorList>
    </citation>
    <scope>NUCLEOTIDE SEQUENCE [LARGE SCALE GENOMIC DNA]</scope>
    <source>
        <strain evidence="5">SB210</strain>
    </source>
</reference>
<evidence type="ECO:0000259" key="3">
    <source>
        <dbReference type="SMART" id="SM00093"/>
    </source>
</evidence>
<gene>
    <name evidence="4" type="ORF">TTHERM_00954250</name>
</gene>
<dbReference type="GO" id="GO:0004867">
    <property type="term" value="F:serine-type endopeptidase inhibitor activity"/>
    <property type="evidence" value="ECO:0007669"/>
    <property type="project" value="InterPro"/>
</dbReference>
<dbReference type="PANTHER" id="PTHR11461:SF211">
    <property type="entry name" value="GH10112P-RELATED"/>
    <property type="match status" value="1"/>
</dbReference>
<proteinExistence type="inferred from homology"/>
<dbReference type="SUPFAM" id="SSF56574">
    <property type="entry name" value="Serpins"/>
    <property type="match status" value="1"/>
</dbReference>
<accession>Q23MN9</accession>
<dbReference type="CDD" id="cd00172">
    <property type="entry name" value="serpin"/>
    <property type="match status" value="1"/>
</dbReference>
<dbReference type="EMBL" id="GG662658">
    <property type="protein sequence ID" value="EAR97803.1"/>
    <property type="molecule type" value="Genomic_DNA"/>
</dbReference>
<keyword evidence="5" id="KW-1185">Reference proteome</keyword>
<comment type="similarity">
    <text evidence="1 2">Belongs to the serpin family.</text>
</comment>
<dbReference type="KEGG" id="tet:TTHERM_00954250"/>
<dbReference type="MEROPS" id="I04.073"/>
<dbReference type="STRING" id="312017.Q23MN9"/>
<dbReference type="SMART" id="SM00093">
    <property type="entry name" value="SERPIN"/>
    <property type="match status" value="1"/>
</dbReference>
<feature type="domain" description="Serpin" evidence="3">
    <location>
        <begin position="13"/>
        <end position="369"/>
    </location>
</feature>
<protein>
    <submittedName>
        <fullName evidence="4">Proteinase inhibitor I4 serpin</fullName>
    </submittedName>
</protein>
<name>Q23MN9_TETTS</name>
<dbReference type="InterPro" id="IPR023796">
    <property type="entry name" value="Serpin_dom"/>
</dbReference>
<dbReference type="OrthoDB" id="419611at2759"/>
<dbReference type="Proteomes" id="UP000009168">
    <property type="component" value="Unassembled WGS sequence"/>
</dbReference>
<dbReference type="OMA" id="FITNWMK"/>
<dbReference type="InterPro" id="IPR000215">
    <property type="entry name" value="Serpin_fam"/>
</dbReference>
<dbReference type="Gene3D" id="2.30.39.10">
    <property type="entry name" value="Alpha-1-antitrypsin, domain 1"/>
    <property type="match status" value="1"/>
</dbReference>
<dbReference type="RefSeq" id="XP_001018048.1">
    <property type="nucleotide sequence ID" value="XM_001018048.1"/>
</dbReference>
<dbReference type="eggNOG" id="KOG2392">
    <property type="taxonomic scope" value="Eukaryota"/>
</dbReference>
<dbReference type="InterPro" id="IPR042178">
    <property type="entry name" value="Serpin_sf_1"/>
</dbReference>